<dbReference type="Proteomes" id="UP001551011">
    <property type="component" value="Unassembled WGS sequence"/>
</dbReference>
<evidence type="ECO:0000313" key="1">
    <source>
        <dbReference type="EMBL" id="MEU5705946.1"/>
    </source>
</evidence>
<protein>
    <submittedName>
        <fullName evidence="1">Uncharacterized protein</fullName>
    </submittedName>
</protein>
<comment type="caution">
    <text evidence="1">The sequence shown here is derived from an EMBL/GenBank/DDBJ whole genome shotgun (WGS) entry which is preliminary data.</text>
</comment>
<keyword evidence="2" id="KW-1185">Reference proteome</keyword>
<accession>A0ABV3A1Z3</accession>
<name>A0ABV3A1Z3_9ACTN</name>
<reference evidence="1 2" key="1">
    <citation type="submission" date="2024-06" db="EMBL/GenBank/DDBJ databases">
        <title>The Natural Products Discovery Center: Release of the First 8490 Sequenced Strains for Exploring Actinobacteria Biosynthetic Diversity.</title>
        <authorList>
            <person name="Kalkreuter E."/>
            <person name="Kautsar S.A."/>
            <person name="Yang D."/>
            <person name="Bader C.D."/>
            <person name="Teijaro C.N."/>
            <person name="Fluegel L."/>
            <person name="Davis C.M."/>
            <person name="Simpson J.R."/>
            <person name="Lauterbach L."/>
            <person name="Steele A.D."/>
            <person name="Gui C."/>
            <person name="Meng S."/>
            <person name="Li G."/>
            <person name="Viehrig K."/>
            <person name="Ye F."/>
            <person name="Su P."/>
            <person name="Kiefer A.F."/>
            <person name="Nichols A."/>
            <person name="Cepeda A.J."/>
            <person name="Yan W."/>
            <person name="Fan B."/>
            <person name="Jiang Y."/>
            <person name="Adhikari A."/>
            <person name="Zheng C.-J."/>
            <person name="Schuster L."/>
            <person name="Cowan T.M."/>
            <person name="Smanski M.J."/>
            <person name="Chevrette M.G."/>
            <person name="De Carvalho L.P.S."/>
            <person name="Shen B."/>
        </authorList>
    </citation>
    <scope>NUCLEOTIDE SEQUENCE [LARGE SCALE GENOMIC DNA]</scope>
    <source>
        <strain evidence="1 2">NPDC020594</strain>
    </source>
</reference>
<organism evidence="1 2">
    <name type="scientific">Streptomyces flaveolus</name>
    <dbReference type="NCBI Taxonomy" id="67297"/>
    <lineage>
        <taxon>Bacteria</taxon>
        <taxon>Bacillati</taxon>
        <taxon>Actinomycetota</taxon>
        <taxon>Actinomycetes</taxon>
        <taxon>Kitasatosporales</taxon>
        <taxon>Streptomycetaceae</taxon>
        <taxon>Streptomyces</taxon>
    </lineage>
</organism>
<evidence type="ECO:0000313" key="2">
    <source>
        <dbReference type="Proteomes" id="UP001551011"/>
    </source>
</evidence>
<dbReference type="RefSeq" id="WP_356190045.1">
    <property type="nucleotide sequence ID" value="NZ_JBEXDP010000001.1"/>
</dbReference>
<gene>
    <name evidence="1" type="ORF">AB0H04_03485</name>
</gene>
<proteinExistence type="predicted"/>
<sequence>MSAEDADRKKLAEFSHVHADHRIKTHVNEFDRVDAILALKRAMQTRIDHLDSLYGFKQYPDFQQLGPLGLLEQWGVIRKRMLHRMRQLRNAVEHDGAEPPSLEDCEDYAEVTWWFLRGTSPLLQPMEEVEFGGAFDGAITYSYKPFRIEISGTVKASLISQTEQSGWAKLKTEVATYGDAKGKMTPAKEGNGRYHLQAFVAEAGTAHALLQHAFRELM</sequence>
<dbReference type="EMBL" id="JBFAEG010000002">
    <property type="protein sequence ID" value="MEU5705946.1"/>
    <property type="molecule type" value="Genomic_DNA"/>
</dbReference>